<dbReference type="InterPro" id="IPR016024">
    <property type="entry name" value="ARM-type_fold"/>
</dbReference>
<proteinExistence type="predicted"/>
<dbReference type="SUPFAM" id="SSF48371">
    <property type="entry name" value="ARM repeat"/>
    <property type="match status" value="1"/>
</dbReference>
<organism evidence="1 2">
    <name type="scientific">Kibdelosporangium philippinense</name>
    <dbReference type="NCBI Taxonomy" id="211113"/>
    <lineage>
        <taxon>Bacteria</taxon>
        <taxon>Bacillati</taxon>
        <taxon>Actinomycetota</taxon>
        <taxon>Actinomycetes</taxon>
        <taxon>Pseudonocardiales</taxon>
        <taxon>Pseudonocardiaceae</taxon>
        <taxon>Kibdelosporangium</taxon>
    </lineage>
</organism>
<dbReference type="Proteomes" id="UP001521150">
    <property type="component" value="Unassembled WGS sequence"/>
</dbReference>
<dbReference type="EMBL" id="JAJVCN010000004">
    <property type="protein sequence ID" value="MCE7009556.1"/>
    <property type="molecule type" value="Genomic_DNA"/>
</dbReference>
<sequence length="182" mass="20742">MEHEPTSTPERLEEEELPTGVFNFEKLPIEYLITLIKCVEGAGFPDYDDPNKGDRKAQELGGVIERDLLNFIEQSPDKAKEFFDAFIENGNKDTKLMAVNALAEPLAIQLANDREKQHHVINRWTSLLHDEDEEVRDAAYETLMSLSLEQPDWLDEPKAWEVAGEIERSRGRGDAYRSGPAQ</sequence>
<dbReference type="RefSeq" id="WP_233731088.1">
    <property type="nucleotide sequence ID" value="NZ_JAJVCN010000004.1"/>
</dbReference>
<comment type="caution">
    <text evidence="1">The sequence shown here is derived from an EMBL/GenBank/DDBJ whole genome shotgun (WGS) entry which is preliminary data.</text>
</comment>
<protein>
    <recommendedName>
        <fullName evidence="3">HEAT repeat domain-containing protein</fullName>
    </recommendedName>
</protein>
<name>A0ABS8ZP81_9PSEU</name>
<keyword evidence="2" id="KW-1185">Reference proteome</keyword>
<evidence type="ECO:0000313" key="2">
    <source>
        <dbReference type="Proteomes" id="UP001521150"/>
    </source>
</evidence>
<gene>
    <name evidence="1" type="ORF">LWC34_43125</name>
</gene>
<evidence type="ECO:0008006" key="3">
    <source>
        <dbReference type="Google" id="ProtNLM"/>
    </source>
</evidence>
<evidence type="ECO:0000313" key="1">
    <source>
        <dbReference type="EMBL" id="MCE7009556.1"/>
    </source>
</evidence>
<reference evidence="1 2" key="1">
    <citation type="submission" date="2021-12" db="EMBL/GenBank/DDBJ databases">
        <title>Genome sequence of Kibdelosporangium philippinense ATCC 49844.</title>
        <authorList>
            <person name="Fedorov E.A."/>
            <person name="Omeragic M."/>
            <person name="Shalygina K.F."/>
            <person name="Maclea K.S."/>
        </authorList>
    </citation>
    <scope>NUCLEOTIDE SEQUENCE [LARGE SCALE GENOMIC DNA]</scope>
    <source>
        <strain evidence="1 2">ATCC 49844</strain>
    </source>
</reference>
<accession>A0ABS8ZP81</accession>